<evidence type="ECO:0000313" key="2">
    <source>
        <dbReference type="EMBL" id="CAA3026436.1"/>
    </source>
</evidence>
<dbReference type="OrthoDB" id="897871at2759"/>
<feature type="domain" description="Ubiquitin-like" evidence="1">
    <location>
        <begin position="20"/>
        <end position="95"/>
    </location>
</feature>
<dbReference type="Pfam" id="PF11976">
    <property type="entry name" value="Rad60-SLD"/>
    <property type="match status" value="1"/>
</dbReference>
<dbReference type="AlphaFoldDB" id="A0A8S0V4Y6"/>
<sequence>MAVNSNGKRPLEMPIDHPKIKLCIKTQDGDEVYYRVRRDRKIHSLLMAYCKEKNFEYEVMRFVYDGRRLDVKKTPDEIGMEDEDSIDAFTHGSGGGYLTMTLG</sequence>
<dbReference type="Gramene" id="OE9A090055T1">
    <property type="protein sequence ID" value="OE9A090055C1"/>
    <property type="gene ID" value="OE9A090055"/>
</dbReference>
<dbReference type="EMBL" id="CACTIH010009160">
    <property type="protein sequence ID" value="CAA3026436.1"/>
    <property type="molecule type" value="Genomic_DNA"/>
</dbReference>
<organism evidence="2 3">
    <name type="scientific">Olea europaea subsp. europaea</name>
    <dbReference type="NCBI Taxonomy" id="158383"/>
    <lineage>
        <taxon>Eukaryota</taxon>
        <taxon>Viridiplantae</taxon>
        <taxon>Streptophyta</taxon>
        <taxon>Embryophyta</taxon>
        <taxon>Tracheophyta</taxon>
        <taxon>Spermatophyta</taxon>
        <taxon>Magnoliopsida</taxon>
        <taxon>eudicotyledons</taxon>
        <taxon>Gunneridae</taxon>
        <taxon>Pentapetalae</taxon>
        <taxon>asterids</taxon>
        <taxon>lamiids</taxon>
        <taxon>Lamiales</taxon>
        <taxon>Oleaceae</taxon>
        <taxon>Oleeae</taxon>
        <taxon>Olea</taxon>
    </lineage>
</organism>
<reference evidence="2 3" key="1">
    <citation type="submission" date="2019-12" db="EMBL/GenBank/DDBJ databases">
        <authorList>
            <person name="Alioto T."/>
            <person name="Alioto T."/>
            <person name="Gomez Garrido J."/>
        </authorList>
    </citation>
    <scope>NUCLEOTIDE SEQUENCE [LARGE SCALE GENOMIC DNA]</scope>
</reference>
<dbReference type="InterPro" id="IPR022617">
    <property type="entry name" value="Rad60/SUMO-like_dom"/>
</dbReference>
<dbReference type="PROSITE" id="PS50053">
    <property type="entry name" value="UBIQUITIN_2"/>
    <property type="match status" value="1"/>
</dbReference>
<name>A0A8S0V4Y6_OLEEU</name>
<dbReference type="PANTHER" id="PTHR10562">
    <property type="entry name" value="SMALL UBIQUITIN-RELATED MODIFIER"/>
    <property type="match status" value="1"/>
</dbReference>
<gene>
    <name evidence="2" type="ORF">OLEA9_A090055</name>
</gene>
<accession>A0A8S0V4Y6</accession>
<keyword evidence="3" id="KW-1185">Reference proteome</keyword>
<dbReference type="Gene3D" id="3.10.20.90">
    <property type="entry name" value="Phosphatidylinositol 3-kinase Catalytic Subunit, Chain A, domain 1"/>
    <property type="match status" value="1"/>
</dbReference>
<protein>
    <submittedName>
        <fullName evidence="2">Small ubiquitin-related modifier 2-like</fullName>
    </submittedName>
</protein>
<dbReference type="SUPFAM" id="SSF54236">
    <property type="entry name" value="Ubiquitin-like"/>
    <property type="match status" value="1"/>
</dbReference>
<evidence type="ECO:0000259" key="1">
    <source>
        <dbReference type="PROSITE" id="PS50053"/>
    </source>
</evidence>
<dbReference type="InterPro" id="IPR029071">
    <property type="entry name" value="Ubiquitin-like_domsf"/>
</dbReference>
<proteinExistence type="predicted"/>
<dbReference type="InterPro" id="IPR000626">
    <property type="entry name" value="Ubiquitin-like_dom"/>
</dbReference>
<comment type="caution">
    <text evidence="2">The sequence shown here is derived from an EMBL/GenBank/DDBJ whole genome shotgun (WGS) entry which is preliminary data.</text>
</comment>
<dbReference type="Proteomes" id="UP000594638">
    <property type="component" value="Unassembled WGS sequence"/>
</dbReference>
<evidence type="ECO:0000313" key="3">
    <source>
        <dbReference type="Proteomes" id="UP000594638"/>
    </source>
</evidence>